<dbReference type="GO" id="GO:0019774">
    <property type="term" value="C:proteasome core complex, beta-subunit complex"/>
    <property type="evidence" value="ECO:0007669"/>
    <property type="project" value="EnsemblFungi"/>
</dbReference>
<dbReference type="Gene3D" id="3.60.20.10">
    <property type="entry name" value="Glutamine Phosphoribosylpyrophosphate, subunit 1, domain 1"/>
    <property type="match status" value="1"/>
</dbReference>
<dbReference type="GO" id="GO:0010499">
    <property type="term" value="P:proteasomal ubiquitin-independent protein catabolic process"/>
    <property type="evidence" value="ECO:0007669"/>
    <property type="project" value="EnsemblFungi"/>
</dbReference>
<keyword evidence="3" id="KW-0645">Protease</keyword>
<dbReference type="Proteomes" id="UP000014978">
    <property type="component" value="Unassembled WGS sequence"/>
</dbReference>
<comment type="caution">
    <text evidence="10">The sequence shown here is derived from an EMBL/GenBank/DDBJ whole genome shotgun (WGS) entry which is preliminary data.</text>
</comment>
<dbReference type="InterPro" id="IPR023333">
    <property type="entry name" value="Proteasome_suB-type"/>
</dbReference>
<dbReference type="VEuPathDB" id="MicrosporidiaDB:SLOPH_8"/>
<keyword evidence="5" id="KW-0378">Hydrolase</keyword>
<keyword evidence="4" id="KW-0888">Threonine protease</keyword>
<evidence type="ECO:0000256" key="5">
    <source>
        <dbReference type="ARBA" id="ARBA00022801"/>
    </source>
</evidence>
<protein>
    <recommendedName>
        <fullName evidence="9">Proteasome subunit beta</fullName>
    </recommendedName>
</protein>
<organism evidence="10 11">
    <name type="scientific">Spraguea lophii (strain 42_110)</name>
    <name type="common">Microsporidian parasite</name>
    <dbReference type="NCBI Taxonomy" id="1358809"/>
    <lineage>
        <taxon>Eukaryota</taxon>
        <taxon>Fungi</taxon>
        <taxon>Fungi incertae sedis</taxon>
        <taxon>Microsporidia</taxon>
        <taxon>Spragueidae</taxon>
        <taxon>Spraguea</taxon>
    </lineage>
</organism>
<keyword evidence="7" id="KW-0865">Zymogen</keyword>
<dbReference type="GO" id="GO:0043161">
    <property type="term" value="P:proteasome-mediated ubiquitin-dependent protein catabolic process"/>
    <property type="evidence" value="ECO:0007669"/>
    <property type="project" value="EnsemblFungi"/>
</dbReference>
<name>S7W8T5_SPRLO</name>
<dbReference type="EMBL" id="ATCN01000305">
    <property type="protein sequence ID" value="EPR79305.1"/>
    <property type="molecule type" value="Genomic_DNA"/>
</dbReference>
<keyword evidence="9" id="KW-0539">Nucleus</keyword>
<dbReference type="PANTHER" id="PTHR32194:SF3">
    <property type="entry name" value="PROTEASOME SUBUNIT BETA"/>
    <property type="match status" value="1"/>
</dbReference>
<gene>
    <name evidence="10" type="ORF">SLOPH_8</name>
</gene>
<evidence type="ECO:0000256" key="3">
    <source>
        <dbReference type="ARBA" id="ARBA00022670"/>
    </source>
</evidence>
<evidence type="ECO:0000256" key="4">
    <source>
        <dbReference type="ARBA" id="ARBA00022698"/>
    </source>
</evidence>
<dbReference type="InParanoid" id="S7W8T5"/>
<evidence type="ECO:0000256" key="8">
    <source>
        <dbReference type="PIRSR" id="PIRSR600243-1"/>
    </source>
</evidence>
<proteinExistence type="inferred from homology"/>
<dbReference type="PANTHER" id="PTHR32194">
    <property type="entry name" value="METALLOPROTEASE TLDD"/>
    <property type="match status" value="1"/>
</dbReference>
<evidence type="ECO:0000256" key="7">
    <source>
        <dbReference type="ARBA" id="ARBA00023145"/>
    </source>
</evidence>
<keyword evidence="6 9" id="KW-0647">Proteasome</keyword>
<evidence type="ECO:0000256" key="9">
    <source>
        <dbReference type="RuleBase" id="RU004203"/>
    </source>
</evidence>
<evidence type="ECO:0000313" key="10">
    <source>
        <dbReference type="EMBL" id="EPR79305.1"/>
    </source>
</evidence>
<dbReference type="OrthoDB" id="37597at2759"/>
<accession>S7W8T5</accession>
<dbReference type="GO" id="GO:0005634">
    <property type="term" value="C:nucleus"/>
    <property type="evidence" value="ECO:0007669"/>
    <property type="project" value="UniProtKB-SubCell"/>
</dbReference>
<dbReference type="CDD" id="cd03761">
    <property type="entry name" value="proteasome_beta_type_5"/>
    <property type="match status" value="1"/>
</dbReference>
<dbReference type="GO" id="GO:0005777">
    <property type="term" value="C:peroxisome"/>
    <property type="evidence" value="ECO:0007669"/>
    <property type="project" value="EnsemblFungi"/>
</dbReference>
<comment type="subcellular location">
    <subcellularLocation>
        <location evidence="9">Cytoplasm</location>
    </subcellularLocation>
    <subcellularLocation>
        <location evidence="9">Nucleus</location>
    </subcellularLocation>
</comment>
<dbReference type="SUPFAM" id="SSF56235">
    <property type="entry name" value="N-terminal nucleophile aminohydrolases (Ntn hydrolases)"/>
    <property type="match status" value="1"/>
</dbReference>
<dbReference type="GO" id="GO:0004298">
    <property type="term" value="F:threonine-type endopeptidase activity"/>
    <property type="evidence" value="ECO:0007669"/>
    <property type="project" value="UniProtKB-KW"/>
</dbReference>
<feature type="active site" description="Nucleophile" evidence="8">
    <location>
        <position position="32"/>
    </location>
</feature>
<dbReference type="HOGENOM" id="CLU_035750_7_3_1"/>
<dbReference type="InterPro" id="IPR029055">
    <property type="entry name" value="Ntn_hydrolases_N"/>
</dbReference>
<dbReference type="OMA" id="IQIEMAH"/>
<keyword evidence="2 9" id="KW-0963">Cytoplasm</keyword>
<comment type="subunit">
    <text evidence="9">Component of the proteasome complex.</text>
</comment>
<dbReference type="PROSITE" id="PS00854">
    <property type="entry name" value="PROTEASOME_BETA_1"/>
    <property type="match status" value="1"/>
</dbReference>
<keyword evidence="11" id="KW-1185">Reference proteome</keyword>
<dbReference type="Pfam" id="PF00227">
    <property type="entry name" value="Proteasome"/>
    <property type="match status" value="1"/>
</dbReference>
<evidence type="ECO:0000256" key="2">
    <source>
        <dbReference type="ARBA" id="ARBA00022490"/>
    </source>
</evidence>
<dbReference type="GO" id="GO:0080129">
    <property type="term" value="P:proteasome core complex assembly"/>
    <property type="evidence" value="ECO:0007669"/>
    <property type="project" value="EnsemblFungi"/>
</dbReference>
<sequence>MQIFSEPILLDKEISMENTNMVKSPVEPFHGTTTVAFVYKGGIVVAVDSRASSGSYIASRSVLKVIEVNDYLLGTMAGGAADCFYWEKLMGIYAKEYSLKYNRRISVCAASMKLSNDIYHYKGKFSIGSMVCGYDNDFHIYYVDDSGKRIKGNLFSVGSGSTIAYSVLDSQYKYDMEKEEALNLGRDAVYHATIRDAYSGGSINLFHIGEEGVKKIGKYDVAELYEEKNHK</sequence>
<dbReference type="PRINTS" id="PR00141">
    <property type="entry name" value="PROTEASOME"/>
</dbReference>
<dbReference type="InterPro" id="IPR016050">
    <property type="entry name" value="Proteasome_bsu_CS"/>
</dbReference>
<reference evidence="11" key="1">
    <citation type="journal article" date="2013" name="PLoS Genet.">
        <title>The genome of Spraguea lophii and the basis of host-microsporidian interactions.</title>
        <authorList>
            <person name="Campbell S.E."/>
            <person name="Williams T.A."/>
            <person name="Yousuf A."/>
            <person name="Soanes D.M."/>
            <person name="Paszkiewicz K.H."/>
            <person name="Williams B.A.P."/>
        </authorList>
    </citation>
    <scope>NUCLEOTIDE SEQUENCE [LARGE SCALE GENOMIC DNA]</scope>
    <source>
        <strain evidence="11">42_110</strain>
    </source>
</reference>
<dbReference type="PROSITE" id="PS51476">
    <property type="entry name" value="PROTEASOME_BETA_2"/>
    <property type="match status" value="1"/>
</dbReference>
<dbReference type="InterPro" id="IPR001353">
    <property type="entry name" value="Proteasome_sua/b"/>
</dbReference>
<evidence type="ECO:0000313" key="11">
    <source>
        <dbReference type="Proteomes" id="UP000014978"/>
    </source>
</evidence>
<dbReference type="STRING" id="1358809.S7W8T5"/>
<comment type="function">
    <text evidence="9">Component of the proteasome, a multicatalytic proteinase complex which is characterized by its ability to cleave peptides with Arg, Phe, Tyr, Leu, and Glu adjacent to the leaving group at neutral or slightly basic pH. The proteasome has an ATP-dependent proteolytic activity.</text>
</comment>
<evidence type="ECO:0000256" key="6">
    <source>
        <dbReference type="ARBA" id="ARBA00022942"/>
    </source>
</evidence>
<dbReference type="FunCoup" id="S7W8T5">
    <property type="interactions" value="95"/>
</dbReference>
<dbReference type="AlphaFoldDB" id="S7W8T5"/>
<evidence type="ECO:0000256" key="1">
    <source>
        <dbReference type="ARBA" id="ARBA00001198"/>
    </source>
</evidence>
<comment type="catalytic activity">
    <reaction evidence="1">
        <text>Cleavage of peptide bonds with very broad specificity.</text>
        <dbReference type="EC" id="3.4.25.1"/>
    </reaction>
</comment>
<comment type="similarity">
    <text evidence="9">Belongs to the peptidase T1B family.</text>
</comment>
<dbReference type="InterPro" id="IPR000243">
    <property type="entry name" value="Pept_T1A_subB"/>
</dbReference>